<feature type="transmembrane region" description="Helical" evidence="1">
    <location>
        <begin position="147"/>
        <end position="166"/>
    </location>
</feature>
<feature type="transmembrane region" description="Helical" evidence="1">
    <location>
        <begin position="108"/>
        <end position="135"/>
    </location>
</feature>
<dbReference type="GO" id="GO:0004175">
    <property type="term" value="F:endopeptidase activity"/>
    <property type="evidence" value="ECO:0007669"/>
    <property type="project" value="UniProtKB-ARBA"/>
</dbReference>
<sequence>MDGLNWWCYTVLGLIFITDFTPLGPLLLSGSGPSAGLVLAGVQWGFFVLPTINHCREQGWPLGQVLRLRPCEPASLATGALAGAALWLLTAVAIAARTGTDLAQLSAAAAAAAAAGAGASGAAGPGGSMAGLLFGQLLSRPDDPAQWALALATSALSPAVAEELLYRGFLLTALQQRFGRLDAVALSAAAFAVGHLSIEQFFPLCLLGGLAGGLAARSGSILPAVAAHAGFNAAGLAAGVALVTMAGRG</sequence>
<reference evidence="4" key="1">
    <citation type="journal article" date="2016" name="Nat. Commun.">
        <title>The Gonium pectorale genome demonstrates co-option of cell cycle regulation during the evolution of multicellularity.</title>
        <authorList>
            <person name="Hanschen E.R."/>
            <person name="Marriage T.N."/>
            <person name="Ferris P.J."/>
            <person name="Hamaji T."/>
            <person name="Toyoda A."/>
            <person name="Fujiyama A."/>
            <person name="Neme R."/>
            <person name="Noguchi H."/>
            <person name="Minakuchi Y."/>
            <person name="Suzuki M."/>
            <person name="Kawai-Toyooka H."/>
            <person name="Smith D.R."/>
            <person name="Sparks H."/>
            <person name="Anderson J."/>
            <person name="Bakaric R."/>
            <person name="Luria V."/>
            <person name="Karger A."/>
            <person name="Kirschner M.W."/>
            <person name="Durand P.M."/>
            <person name="Michod R.E."/>
            <person name="Nozaki H."/>
            <person name="Olson B.J."/>
        </authorList>
    </citation>
    <scope>NUCLEOTIDE SEQUENCE [LARGE SCALE GENOMIC DNA]</scope>
    <source>
        <strain evidence="4">NIES-2863</strain>
    </source>
</reference>
<protein>
    <recommendedName>
        <fullName evidence="2">CAAX prenyl protease 2/Lysostaphin resistance protein A-like domain-containing protein</fullName>
    </recommendedName>
</protein>
<keyword evidence="1" id="KW-1133">Transmembrane helix</keyword>
<feature type="transmembrane region" description="Helical" evidence="1">
    <location>
        <begin position="6"/>
        <end position="28"/>
    </location>
</feature>
<dbReference type="AlphaFoldDB" id="A0A150GP83"/>
<evidence type="ECO:0000256" key="1">
    <source>
        <dbReference type="SAM" id="Phobius"/>
    </source>
</evidence>
<comment type="caution">
    <text evidence="3">The sequence shown here is derived from an EMBL/GenBank/DDBJ whole genome shotgun (WGS) entry which is preliminary data.</text>
</comment>
<feature type="domain" description="CAAX prenyl protease 2/Lysostaphin resistance protein A-like" evidence="2">
    <location>
        <begin position="146"/>
        <end position="233"/>
    </location>
</feature>
<dbReference type="EMBL" id="LSYV01000013">
    <property type="protein sequence ID" value="KXZ51637.1"/>
    <property type="molecule type" value="Genomic_DNA"/>
</dbReference>
<dbReference type="InterPro" id="IPR003675">
    <property type="entry name" value="Rce1/LyrA-like_dom"/>
</dbReference>
<dbReference type="GO" id="GO:0080120">
    <property type="term" value="P:CAAX-box protein maturation"/>
    <property type="evidence" value="ECO:0007669"/>
    <property type="project" value="UniProtKB-ARBA"/>
</dbReference>
<organism evidence="3 4">
    <name type="scientific">Gonium pectorale</name>
    <name type="common">Green alga</name>
    <dbReference type="NCBI Taxonomy" id="33097"/>
    <lineage>
        <taxon>Eukaryota</taxon>
        <taxon>Viridiplantae</taxon>
        <taxon>Chlorophyta</taxon>
        <taxon>core chlorophytes</taxon>
        <taxon>Chlorophyceae</taxon>
        <taxon>CS clade</taxon>
        <taxon>Chlamydomonadales</taxon>
        <taxon>Volvocaceae</taxon>
        <taxon>Gonium</taxon>
    </lineage>
</organism>
<evidence type="ECO:0000313" key="3">
    <source>
        <dbReference type="EMBL" id="KXZ51637.1"/>
    </source>
</evidence>
<feature type="transmembrane region" description="Helical" evidence="1">
    <location>
        <begin position="218"/>
        <end position="243"/>
    </location>
</feature>
<dbReference type="Proteomes" id="UP000075714">
    <property type="component" value="Unassembled WGS sequence"/>
</dbReference>
<dbReference type="PANTHER" id="PTHR43592">
    <property type="entry name" value="CAAX AMINO TERMINAL PROTEASE"/>
    <property type="match status" value="1"/>
</dbReference>
<feature type="transmembrane region" description="Helical" evidence="1">
    <location>
        <begin position="74"/>
        <end position="96"/>
    </location>
</feature>
<dbReference type="OrthoDB" id="545347at2759"/>
<dbReference type="PANTHER" id="PTHR43592:SF15">
    <property type="entry name" value="CAAX AMINO TERMINAL PROTEASE FAMILY PROTEIN"/>
    <property type="match status" value="1"/>
</dbReference>
<keyword evidence="4" id="KW-1185">Reference proteome</keyword>
<evidence type="ECO:0000313" key="4">
    <source>
        <dbReference type="Proteomes" id="UP000075714"/>
    </source>
</evidence>
<dbReference type="Pfam" id="PF02517">
    <property type="entry name" value="Rce1-like"/>
    <property type="match status" value="1"/>
</dbReference>
<feature type="transmembrane region" description="Helical" evidence="1">
    <location>
        <begin position="178"/>
        <end position="198"/>
    </location>
</feature>
<name>A0A150GP83_GONPE</name>
<gene>
    <name evidence="3" type="ORF">GPECTOR_12g601</name>
</gene>
<accession>A0A150GP83</accession>
<keyword evidence="1" id="KW-0472">Membrane</keyword>
<keyword evidence="1" id="KW-0812">Transmembrane</keyword>
<evidence type="ECO:0000259" key="2">
    <source>
        <dbReference type="Pfam" id="PF02517"/>
    </source>
</evidence>
<proteinExistence type="predicted"/>